<protein>
    <recommendedName>
        <fullName evidence="4">Lipopolysaccharide export system permease protein LptF</fullName>
    </recommendedName>
</protein>
<proteinExistence type="inferred from homology"/>
<feature type="transmembrane region" description="Helical" evidence="12">
    <location>
        <begin position="56"/>
        <end position="76"/>
    </location>
</feature>
<feature type="transmembrane region" description="Helical" evidence="12">
    <location>
        <begin position="338"/>
        <end position="357"/>
    </location>
</feature>
<dbReference type="Proteomes" id="UP000198862">
    <property type="component" value="Unassembled WGS sequence"/>
</dbReference>
<comment type="similarity">
    <text evidence="3">Belongs to the LptF/LptG family.</text>
</comment>
<dbReference type="InterPro" id="IPR030922">
    <property type="entry name" value="LptF"/>
</dbReference>
<dbReference type="EMBL" id="FOLO01000057">
    <property type="protein sequence ID" value="SFD43227.1"/>
    <property type="molecule type" value="Genomic_DNA"/>
</dbReference>
<dbReference type="GO" id="GO:0015920">
    <property type="term" value="P:lipopolysaccharide transport"/>
    <property type="evidence" value="ECO:0007669"/>
    <property type="project" value="TreeGrafter"/>
</dbReference>
<evidence type="ECO:0000313" key="14">
    <source>
        <dbReference type="Proteomes" id="UP000198862"/>
    </source>
</evidence>
<accession>A0A1I1SA14</accession>
<reference evidence="13 14" key="1">
    <citation type="submission" date="2016-10" db="EMBL/GenBank/DDBJ databases">
        <authorList>
            <person name="de Groot N.N."/>
        </authorList>
    </citation>
    <scope>NUCLEOTIDE SEQUENCE [LARGE SCALE GENOMIC DNA]</scope>
    <source>
        <strain evidence="13 14">DSM 6059</strain>
    </source>
</reference>
<dbReference type="NCBIfam" id="TIGR04407">
    <property type="entry name" value="LptF_YjgP"/>
    <property type="match status" value="1"/>
</dbReference>
<evidence type="ECO:0000256" key="12">
    <source>
        <dbReference type="SAM" id="Phobius"/>
    </source>
</evidence>
<evidence type="ECO:0000256" key="6">
    <source>
        <dbReference type="ARBA" id="ARBA00022475"/>
    </source>
</evidence>
<dbReference type="AlphaFoldDB" id="A0A1I1SA14"/>
<keyword evidence="14" id="KW-1185">Reference proteome</keyword>
<dbReference type="PANTHER" id="PTHR33529:SF7">
    <property type="entry name" value="LIPOPOLYSACCHARIDE EXPORT SYSTEM PERMEASE PROTEIN LPTF"/>
    <property type="match status" value="1"/>
</dbReference>
<feature type="transmembrane region" description="Helical" evidence="12">
    <location>
        <begin position="276"/>
        <end position="299"/>
    </location>
</feature>
<keyword evidence="9 12" id="KW-1133">Transmembrane helix</keyword>
<feature type="transmembrane region" description="Helical" evidence="12">
    <location>
        <begin position="97"/>
        <end position="121"/>
    </location>
</feature>
<keyword evidence="10 12" id="KW-0472">Membrane</keyword>
<comment type="subcellular location">
    <subcellularLocation>
        <location evidence="2">Cell inner membrane</location>
        <topology evidence="2">Multi-pass membrane protein</topology>
    </subcellularLocation>
</comment>
<dbReference type="STRING" id="1123010.SAMN02745724_04503"/>
<evidence type="ECO:0000256" key="11">
    <source>
        <dbReference type="ARBA" id="ARBA00026081"/>
    </source>
</evidence>
<evidence type="ECO:0000256" key="3">
    <source>
        <dbReference type="ARBA" id="ARBA00007725"/>
    </source>
</evidence>
<dbReference type="RefSeq" id="WP_091990059.1">
    <property type="nucleotide sequence ID" value="NZ_FOLO01000057.1"/>
</dbReference>
<sequence length="376" mass="42114">MLIFRYLTAEVFKSQMAVFFTLMTIFVSEKFVRILSSASEGGIPGKLVMSFLALKLPQLASLILPLSVFLGIILAYSRIYADSEMTVFRACGVSEWYVTRVTLVSSFVMAIFAGVLTLYLAPWASEQEYQLKEKAEADAGLSSLRAGRFQQTENGKAVVFIHDINQGGAELKRVFVAQLPELSQEQVLKSENKKSQIVYAQKGTVVENISGEQKLILTDGKRYEVQNKSKELTYTEFDGYEVQIQEQAIEHKRRKLKAVSSHELAVMDNNESRAEFQWRIAIPLSIPILTLLAVPLSVVNPRQGKFAKLVPALGLYLGYFILLNAAKFALADGKIPQSLGLWWIHLSALFIGTLFILKGRPIGSYVSAKLFKRQRN</sequence>
<keyword evidence="7" id="KW-0997">Cell inner membrane</keyword>
<organism evidence="13 14">
    <name type="scientific">Pseudoalteromonas denitrificans DSM 6059</name>
    <dbReference type="NCBI Taxonomy" id="1123010"/>
    <lineage>
        <taxon>Bacteria</taxon>
        <taxon>Pseudomonadati</taxon>
        <taxon>Pseudomonadota</taxon>
        <taxon>Gammaproteobacteria</taxon>
        <taxon>Alteromonadales</taxon>
        <taxon>Pseudoalteromonadaceae</taxon>
        <taxon>Pseudoalteromonas</taxon>
    </lineage>
</organism>
<dbReference type="GO" id="GO:0043190">
    <property type="term" value="C:ATP-binding cassette (ABC) transporter complex"/>
    <property type="evidence" value="ECO:0007669"/>
    <property type="project" value="InterPro"/>
</dbReference>
<comment type="function">
    <text evidence="1">Part of the ABC transporter complex LptBFG involved in the translocation of lipopolysaccharide (LPS) from the inner membrane to the outer membrane.</text>
</comment>
<dbReference type="GO" id="GO:0055085">
    <property type="term" value="P:transmembrane transport"/>
    <property type="evidence" value="ECO:0007669"/>
    <property type="project" value="InterPro"/>
</dbReference>
<dbReference type="Pfam" id="PF03739">
    <property type="entry name" value="LptF_LptG"/>
    <property type="match status" value="1"/>
</dbReference>
<dbReference type="OrthoDB" id="9778062at2"/>
<evidence type="ECO:0000256" key="2">
    <source>
        <dbReference type="ARBA" id="ARBA00004429"/>
    </source>
</evidence>
<keyword evidence="5" id="KW-0813">Transport</keyword>
<keyword evidence="8 12" id="KW-0812">Transmembrane</keyword>
<evidence type="ECO:0000256" key="8">
    <source>
        <dbReference type="ARBA" id="ARBA00022692"/>
    </source>
</evidence>
<evidence type="ECO:0000256" key="4">
    <source>
        <dbReference type="ARBA" id="ARBA00014213"/>
    </source>
</evidence>
<dbReference type="PANTHER" id="PTHR33529">
    <property type="entry name" value="SLR0882 PROTEIN-RELATED"/>
    <property type="match status" value="1"/>
</dbReference>
<feature type="transmembrane region" description="Helical" evidence="12">
    <location>
        <begin position="306"/>
        <end position="326"/>
    </location>
</feature>
<evidence type="ECO:0000256" key="9">
    <source>
        <dbReference type="ARBA" id="ARBA00022989"/>
    </source>
</evidence>
<evidence type="ECO:0000313" key="13">
    <source>
        <dbReference type="EMBL" id="SFD43227.1"/>
    </source>
</evidence>
<evidence type="ECO:0000256" key="1">
    <source>
        <dbReference type="ARBA" id="ARBA00002265"/>
    </source>
</evidence>
<gene>
    <name evidence="13" type="ORF">SAMN02745724_04503</name>
</gene>
<name>A0A1I1SA14_9GAMM</name>
<evidence type="ECO:0000256" key="10">
    <source>
        <dbReference type="ARBA" id="ARBA00023136"/>
    </source>
</evidence>
<evidence type="ECO:0000256" key="7">
    <source>
        <dbReference type="ARBA" id="ARBA00022519"/>
    </source>
</evidence>
<comment type="subunit">
    <text evidence="11">Component of the lipopolysaccharide transport and assembly complex. The LptBFG transporter is composed of two ATP-binding proteins (LptB) and two transmembrane proteins (LptF and LptG).</text>
</comment>
<keyword evidence="6" id="KW-1003">Cell membrane</keyword>
<evidence type="ECO:0000256" key="5">
    <source>
        <dbReference type="ARBA" id="ARBA00022448"/>
    </source>
</evidence>
<dbReference type="InterPro" id="IPR005495">
    <property type="entry name" value="LptG/LptF_permease"/>
</dbReference>